<dbReference type="KEGG" id="emo:DM558_06160"/>
<evidence type="ECO:0000313" key="1">
    <source>
        <dbReference type="EMBL" id="AZS50383.1"/>
    </source>
</evidence>
<sequence>MNGQIKKASSALTPKASNLKLISCGDKSMSNSTATQQNNQPKQDAWGLAYEASRVAKIVNKSAYAIRAIGDVLEADLCNKDCDNESFNSNVLGGLISAIQLISNNLDDCGNDLGDSVVKGGFSHE</sequence>
<dbReference type="EMBL" id="CP029822">
    <property type="protein sequence ID" value="AZS50383.1"/>
    <property type="molecule type" value="Genomic_DNA"/>
</dbReference>
<dbReference type="Proteomes" id="UP000273143">
    <property type="component" value="Chromosome"/>
</dbReference>
<organism evidence="1 2">
    <name type="scientific">Entomomonas moraniae</name>
    <dbReference type="NCBI Taxonomy" id="2213226"/>
    <lineage>
        <taxon>Bacteria</taxon>
        <taxon>Pseudomonadati</taxon>
        <taxon>Pseudomonadota</taxon>
        <taxon>Gammaproteobacteria</taxon>
        <taxon>Pseudomonadales</taxon>
        <taxon>Pseudomonadaceae</taxon>
        <taxon>Entomomonas</taxon>
    </lineage>
</organism>
<keyword evidence="2" id="KW-1185">Reference proteome</keyword>
<accession>A0A3Q9JIQ2</accession>
<protein>
    <submittedName>
        <fullName evidence="1">Uncharacterized protein</fullName>
    </submittedName>
</protein>
<evidence type="ECO:0000313" key="2">
    <source>
        <dbReference type="Proteomes" id="UP000273143"/>
    </source>
</evidence>
<reference evidence="2" key="1">
    <citation type="submission" date="2018-06" db="EMBL/GenBank/DDBJ databases">
        <title>Complete genome of Pseudomonas insecticola strain QZS01.</title>
        <authorList>
            <person name="Wang J."/>
            <person name="Su Q."/>
        </authorList>
    </citation>
    <scope>NUCLEOTIDE SEQUENCE [LARGE SCALE GENOMIC DNA]</scope>
    <source>
        <strain evidence="2">QZS01</strain>
    </source>
</reference>
<gene>
    <name evidence="1" type="ORF">DM558_06160</name>
</gene>
<proteinExistence type="predicted"/>
<name>A0A3Q9JIQ2_9GAMM</name>
<dbReference type="AlphaFoldDB" id="A0A3Q9JIQ2"/>